<evidence type="ECO:0000313" key="2">
    <source>
        <dbReference type="Proteomes" id="UP000001857"/>
    </source>
</evidence>
<dbReference type="AlphaFoldDB" id="B5EW40"/>
<name>B5EW40_ALIFM</name>
<dbReference type="HOGENOM" id="CLU_1570001_0_0_6"/>
<protein>
    <submittedName>
        <fullName evidence="1">Uncharacterized protein</fullName>
    </submittedName>
</protein>
<evidence type="ECO:0000313" key="1">
    <source>
        <dbReference type="EMBL" id="ACH64749.1"/>
    </source>
</evidence>
<keyword evidence="1" id="KW-0614">Plasmid</keyword>
<sequence length="173" mass="19629">MNIANPSLPSLYKPAVYASLCSRADVTIFVALQNDINLSDGCMTFSPAISNFFGFKSDNTQCHIGIPDELWSKFSQINFQSFSVTTNYLSLHYHVDEEHVNSYRTAIGIEKEIHLSGKELIIRLPLRKKNSIEIQACVVLHLHHMSSTGEVIEGENQQISITKKHMEKLDYER</sequence>
<gene>
    <name evidence="1" type="ordered locus">VFMJ11_B0097</name>
</gene>
<accession>B5EW40</accession>
<geneLocation type="plasmid" evidence="1 2">
    <name>pMJ100</name>
</geneLocation>
<reference evidence="2" key="1">
    <citation type="submission" date="2008-08" db="EMBL/GenBank/DDBJ databases">
        <title>Complete sequence of Vibrio fischeri strain MJ11.</title>
        <authorList>
            <person name="Mandel M.J."/>
            <person name="Stabb E.V."/>
            <person name="Ruby E.G."/>
            <person name="Ferriera S."/>
            <person name="Johnson J."/>
            <person name="Kravitz S."/>
            <person name="Beeson K."/>
            <person name="Sutton G."/>
            <person name="Rogers Y.-H."/>
            <person name="Friedman R."/>
            <person name="Frazier M."/>
            <person name="Venter J.C."/>
        </authorList>
    </citation>
    <scope>NUCLEOTIDE SEQUENCE [LARGE SCALE GENOMIC DNA]</scope>
    <source>
        <strain evidence="2">MJ11</strain>
        <plasmid evidence="2">pMJ100</plasmid>
    </source>
</reference>
<dbReference type="EMBL" id="CP001134">
    <property type="protein sequence ID" value="ACH64749.1"/>
    <property type="molecule type" value="Genomic_DNA"/>
</dbReference>
<organism evidence="1 2">
    <name type="scientific">Aliivibrio fischeri (strain MJ11)</name>
    <name type="common">Vibrio fischeri</name>
    <dbReference type="NCBI Taxonomy" id="388396"/>
    <lineage>
        <taxon>Bacteria</taxon>
        <taxon>Pseudomonadati</taxon>
        <taxon>Pseudomonadota</taxon>
        <taxon>Gammaproteobacteria</taxon>
        <taxon>Vibrionales</taxon>
        <taxon>Vibrionaceae</taxon>
        <taxon>Aliivibrio</taxon>
    </lineage>
</organism>
<dbReference type="Proteomes" id="UP000001857">
    <property type="component" value="Plasmid pMJ100"/>
</dbReference>
<dbReference type="KEGG" id="vfm:VFMJ11_B0097"/>
<proteinExistence type="predicted"/>
<dbReference type="RefSeq" id="WP_012534532.1">
    <property type="nucleotide sequence ID" value="NC_011185.1"/>
</dbReference>
<reference evidence="1 2" key="2">
    <citation type="journal article" date="2009" name="Nature">
        <title>A single regulatory gene is sufficient to alter bacterial host range.</title>
        <authorList>
            <person name="Mandel M.J."/>
            <person name="Wollenberg M.S."/>
            <person name="Stabb E.V."/>
            <person name="Visick K.L."/>
            <person name="Ruby E.G."/>
        </authorList>
    </citation>
    <scope>NUCLEOTIDE SEQUENCE [LARGE SCALE GENOMIC DNA]</scope>
    <source>
        <strain evidence="1 2">MJ11</strain>
    </source>
</reference>